<evidence type="ECO:0000313" key="4">
    <source>
        <dbReference type="EMBL" id="REE83536.1"/>
    </source>
</evidence>
<dbReference type="Gene3D" id="3.40.50.2300">
    <property type="match status" value="1"/>
</dbReference>
<comment type="caution">
    <text evidence="1">Lacks conserved residue(s) required for the propagation of feature annotation.</text>
</comment>
<protein>
    <submittedName>
        <fullName evidence="4">LytTR family two component transcriptional regulator</fullName>
    </submittedName>
</protein>
<dbReference type="InterPro" id="IPR007492">
    <property type="entry name" value="LytTR_DNA-bd_dom"/>
</dbReference>
<dbReference type="InterPro" id="IPR001789">
    <property type="entry name" value="Sig_transdc_resp-reg_receiver"/>
</dbReference>
<dbReference type="GO" id="GO:0000156">
    <property type="term" value="F:phosphorelay response regulator activity"/>
    <property type="evidence" value="ECO:0007669"/>
    <property type="project" value="InterPro"/>
</dbReference>
<keyword evidence="5" id="KW-1185">Reference proteome</keyword>
<evidence type="ECO:0000259" key="3">
    <source>
        <dbReference type="PROSITE" id="PS50930"/>
    </source>
</evidence>
<gene>
    <name evidence="4" type="ORF">BX611_0827</name>
</gene>
<reference evidence="4 5" key="1">
    <citation type="submission" date="2018-08" db="EMBL/GenBank/DDBJ databases">
        <title>Genomic Encyclopedia of Type Strains, Phase III (KMG-III): the genomes of soil and plant-associated and newly described type strains.</title>
        <authorList>
            <person name="Whitman W."/>
        </authorList>
    </citation>
    <scope>NUCLEOTIDE SEQUENCE [LARGE SCALE GENOMIC DNA]</scope>
    <source>
        <strain evidence="4 5">325-5</strain>
    </source>
</reference>
<feature type="domain" description="Response regulatory" evidence="2">
    <location>
        <begin position="3"/>
        <end position="118"/>
    </location>
</feature>
<dbReference type="InterPro" id="IPR011006">
    <property type="entry name" value="CheY-like_superfamily"/>
</dbReference>
<comment type="caution">
    <text evidence="4">The sequence shown here is derived from an EMBL/GenBank/DDBJ whole genome shotgun (WGS) entry which is preliminary data.</text>
</comment>
<dbReference type="Gene3D" id="2.40.50.1020">
    <property type="entry name" value="LytTr DNA-binding domain"/>
    <property type="match status" value="1"/>
</dbReference>
<dbReference type="PANTHER" id="PTHR37299">
    <property type="entry name" value="TRANSCRIPTIONAL REGULATOR-RELATED"/>
    <property type="match status" value="1"/>
</dbReference>
<dbReference type="OrthoDB" id="2168082at2"/>
<dbReference type="AlphaFoldDB" id="A0A3D9S2L2"/>
<dbReference type="PROSITE" id="PS50110">
    <property type="entry name" value="RESPONSE_REGULATORY"/>
    <property type="match status" value="1"/>
</dbReference>
<dbReference type="GO" id="GO:0003677">
    <property type="term" value="F:DNA binding"/>
    <property type="evidence" value="ECO:0007669"/>
    <property type="project" value="InterPro"/>
</dbReference>
<proteinExistence type="predicted"/>
<organism evidence="4 5">
    <name type="scientific">Lutibacter oceani</name>
    <dbReference type="NCBI Taxonomy" id="1853311"/>
    <lineage>
        <taxon>Bacteria</taxon>
        <taxon>Pseudomonadati</taxon>
        <taxon>Bacteroidota</taxon>
        <taxon>Flavobacteriia</taxon>
        <taxon>Flavobacteriales</taxon>
        <taxon>Flavobacteriaceae</taxon>
        <taxon>Lutibacter</taxon>
    </lineage>
</organism>
<dbReference type="RefSeq" id="WP_115878307.1">
    <property type="nucleotide sequence ID" value="NZ_QTTQ01000009.1"/>
</dbReference>
<feature type="domain" description="HTH LytTR-type" evidence="3">
    <location>
        <begin position="129"/>
        <end position="231"/>
    </location>
</feature>
<dbReference type="Pfam" id="PF04397">
    <property type="entry name" value="LytTR"/>
    <property type="match status" value="1"/>
</dbReference>
<dbReference type="SUPFAM" id="SSF52172">
    <property type="entry name" value="CheY-like"/>
    <property type="match status" value="1"/>
</dbReference>
<dbReference type="PANTHER" id="PTHR37299:SF1">
    <property type="entry name" value="STAGE 0 SPORULATION PROTEIN A HOMOLOG"/>
    <property type="match status" value="1"/>
</dbReference>
<evidence type="ECO:0000259" key="2">
    <source>
        <dbReference type="PROSITE" id="PS50110"/>
    </source>
</evidence>
<dbReference type="SMART" id="SM00850">
    <property type="entry name" value="LytTR"/>
    <property type="match status" value="1"/>
</dbReference>
<dbReference type="InterPro" id="IPR046947">
    <property type="entry name" value="LytR-like"/>
</dbReference>
<dbReference type="EMBL" id="QTTQ01000009">
    <property type="protein sequence ID" value="REE83536.1"/>
    <property type="molecule type" value="Genomic_DNA"/>
</dbReference>
<dbReference type="PROSITE" id="PS50930">
    <property type="entry name" value="HTH_LYTTR"/>
    <property type="match status" value="1"/>
</dbReference>
<name>A0A3D9S2L2_9FLAO</name>
<sequence>MRNYFIIDKDPESIQSIKNVLEDYETFNCIGISCTYTNAMNIILKENPDVVFFNIDNVIENPFEFAQELNLFNEGFPVFIAISSSKKNVYEVIKTGFFDFLLNPLAELEIRKTVLKILKKIPAQSRKTICLKSYKDYQYLKTDEILYLKADNNTTDFYMNDGNIVNAYKTLKTFENILPNNFHRIHKSYIINKNFISRIQFGKSTCTIKRNSHEVPFTKTYITSIKRINKSLSEYSYLSVS</sequence>
<evidence type="ECO:0000313" key="5">
    <source>
        <dbReference type="Proteomes" id="UP000256429"/>
    </source>
</evidence>
<evidence type="ECO:0000256" key="1">
    <source>
        <dbReference type="PROSITE-ProRule" id="PRU00169"/>
    </source>
</evidence>
<accession>A0A3D9S2L2</accession>
<dbReference type="Proteomes" id="UP000256429">
    <property type="component" value="Unassembled WGS sequence"/>
</dbReference>